<dbReference type="GO" id="GO:0005737">
    <property type="term" value="C:cytoplasm"/>
    <property type="evidence" value="ECO:0007669"/>
    <property type="project" value="UniProtKB-SubCell"/>
</dbReference>
<dbReference type="SUPFAM" id="SSF89028">
    <property type="entry name" value="Cobalamin adenosyltransferase-like"/>
    <property type="match status" value="1"/>
</dbReference>
<dbReference type="AlphaFoldDB" id="A0A7V7PL75"/>
<comment type="similarity">
    <text evidence="3 15">Belongs to the Cob(I)alamin adenosyltransferase family.</text>
</comment>
<evidence type="ECO:0000256" key="5">
    <source>
        <dbReference type="ARBA" id="ARBA00020963"/>
    </source>
</evidence>
<dbReference type="GO" id="GO:0005524">
    <property type="term" value="F:ATP binding"/>
    <property type="evidence" value="ECO:0007669"/>
    <property type="project" value="UniProtKB-UniRule"/>
</dbReference>
<evidence type="ECO:0000256" key="1">
    <source>
        <dbReference type="ARBA" id="ARBA00004496"/>
    </source>
</evidence>
<feature type="domain" description="Cobalamin adenosyltransferase-like" evidence="16">
    <location>
        <begin position="7"/>
        <end position="173"/>
    </location>
</feature>
<protein>
    <recommendedName>
        <fullName evidence="5 15">Corrinoid adenosyltransferase</fullName>
        <ecNumber evidence="4 15">2.5.1.17</ecNumber>
    </recommendedName>
    <alternativeName>
        <fullName evidence="10 15">Cob(II)alamin adenosyltransferase</fullName>
    </alternativeName>
    <alternativeName>
        <fullName evidence="12 15">Cob(II)yrinic acid a,c-diamide adenosyltransferase</fullName>
    </alternativeName>
    <alternativeName>
        <fullName evidence="11 15">Cobinamide/cobalamin adenosyltransferase</fullName>
    </alternativeName>
</protein>
<dbReference type="PANTHER" id="PTHR12213:SF0">
    <property type="entry name" value="CORRINOID ADENOSYLTRANSFERASE MMAB"/>
    <property type="match status" value="1"/>
</dbReference>
<evidence type="ECO:0000256" key="9">
    <source>
        <dbReference type="ARBA" id="ARBA00022840"/>
    </source>
</evidence>
<keyword evidence="7 15" id="KW-0808">Transferase</keyword>
<dbReference type="EC" id="2.5.1.17" evidence="4 15"/>
<dbReference type="RefSeq" id="WP_150972597.1">
    <property type="nucleotide sequence ID" value="NZ_VZDO01000019.1"/>
</dbReference>
<evidence type="ECO:0000256" key="11">
    <source>
        <dbReference type="ARBA" id="ARBA00033334"/>
    </source>
</evidence>
<evidence type="ECO:0000256" key="12">
    <source>
        <dbReference type="ARBA" id="ARBA00033354"/>
    </source>
</evidence>
<dbReference type="FunFam" id="1.20.1200.10:FF:000003">
    <property type="entry name" value="ATP:cob(I)alamin adenosyltransferase"/>
    <property type="match status" value="1"/>
</dbReference>
<reference evidence="17 18" key="1">
    <citation type="submission" date="2019-09" db="EMBL/GenBank/DDBJ databases">
        <title>YIM 132180 draft genome.</title>
        <authorList>
            <person name="Zhang K."/>
        </authorList>
    </citation>
    <scope>NUCLEOTIDE SEQUENCE [LARGE SCALE GENOMIC DNA]</scope>
    <source>
        <strain evidence="17 18">YIM 132180</strain>
    </source>
</reference>
<evidence type="ECO:0000256" key="7">
    <source>
        <dbReference type="ARBA" id="ARBA00022679"/>
    </source>
</evidence>
<evidence type="ECO:0000256" key="8">
    <source>
        <dbReference type="ARBA" id="ARBA00022741"/>
    </source>
</evidence>
<name>A0A7V7PL75_9HYPH</name>
<sequence length="190" mass="20467">MVRLNRIYTRTGDDGTTGLATGERRLKSDLRLEAIGTVDELNGALGLARLAMAGEADAMLSRIQNDLFDLGADLATPETGEPLPYERLAVVDAQVERLEAEIDAMNARLEPLKSFILPAGTPAAAHLHLARTIARRAERVMVALAKIDGEVVSGAAMRYVNRLSDHLFVAARIANDEGRADVLWVPGAGR</sequence>
<keyword evidence="8 15" id="KW-0547">Nucleotide-binding</keyword>
<keyword evidence="9 15" id="KW-0067">ATP-binding</keyword>
<evidence type="ECO:0000256" key="14">
    <source>
        <dbReference type="ARBA" id="ARBA00048692"/>
    </source>
</evidence>
<accession>A0A7V7PL75</accession>
<keyword evidence="15" id="KW-0169">Cobalamin biosynthesis</keyword>
<dbReference type="GO" id="GO:0008817">
    <property type="term" value="F:corrinoid adenosyltransferase activity"/>
    <property type="evidence" value="ECO:0007669"/>
    <property type="project" value="UniProtKB-UniRule"/>
</dbReference>
<dbReference type="GO" id="GO:0009236">
    <property type="term" value="P:cobalamin biosynthetic process"/>
    <property type="evidence" value="ECO:0007669"/>
    <property type="project" value="UniProtKB-UniRule"/>
</dbReference>
<evidence type="ECO:0000256" key="13">
    <source>
        <dbReference type="ARBA" id="ARBA00048555"/>
    </source>
</evidence>
<dbReference type="Proteomes" id="UP000432089">
    <property type="component" value="Unassembled WGS sequence"/>
</dbReference>
<dbReference type="InterPro" id="IPR016030">
    <property type="entry name" value="CblAdoTrfase-like"/>
</dbReference>
<comment type="catalytic activity">
    <reaction evidence="14 15">
        <text>2 cob(II)alamin + reduced [electron-transfer flavoprotein] + 2 ATP = 2 adenosylcob(III)alamin + 2 triphosphate + oxidized [electron-transfer flavoprotein] + 3 H(+)</text>
        <dbReference type="Rhea" id="RHEA:28671"/>
        <dbReference type="Rhea" id="RHEA-COMP:10685"/>
        <dbReference type="Rhea" id="RHEA-COMP:10686"/>
        <dbReference type="ChEBI" id="CHEBI:15378"/>
        <dbReference type="ChEBI" id="CHEBI:16304"/>
        <dbReference type="ChEBI" id="CHEBI:18036"/>
        <dbReference type="ChEBI" id="CHEBI:18408"/>
        <dbReference type="ChEBI" id="CHEBI:30616"/>
        <dbReference type="ChEBI" id="CHEBI:57692"/>
        <dbReference type="ChEBI" id="CHEBI:58307"/>
        <dbReference type="EC" id="2.5.1.17"/>
    </reaction>
</comment>
<gene>
    <name evidence="17" type="ORF">F6X38_19325</name>
</gene>
<evidence type="ECO:0000256" key="10">
    <source>
        <dbReference type="ARBA" id="ARBA00031529"/>
    </source>
</evidence>
<comment type="catalytic activity">
    <reaction evidence="13 15">
        <text>2 cob(II)yrinate a,c diamide + reduced [electron-transfer flavoprotein] + 2 ATP = 2 adenosylcob(III)yrinate a,c-diamide + 2 triphosphate + oxidized [electron-transfer flavoprotein] + 3 H(+)</text>
        <dbReference type="Rhea" id="RHEA:11528"/>
        <dbReference type="Rhea" id="RHEA-COMP:10685"/>
        <dbReference type="Rhea" id="RHEA-COMP:10686"/>
        <dbReference type="ChEBI" id="CHEBI:15378"/>
        <dbReference type="ChEBI" id="CHEBI:18036"/>
        <dbReference type="ChEBI" id="CHEBI:30616"/>
        <dbReference type="ChEBI" id="CHEBI:57692"/>
        <dbReference type="ChEBI" id="CHEBI:58307"/>
        <dbReference type="ChEBI" id="CHEBI:58503"/>
        <dbReference type="ChEBI" id="CHEBI:58537"/>
        <dbReference type="EC" id="2.5.1.17"/>
    </reaction>
</comment>
<evidence type="ECO:0000256" key="4">
    <source>
        <dbReference type="ARBA" id="ARBA00012454"/>
    </source>
</evidence>
<evidence type="ECO:0000259" key="16">
    <source>
        <dbReference type="Pfam" id="PF01923"/>
    </source>
</evidence>
<dbReference type="InterPro" id="IPR036451">
    <property type="entry name" value="CblAdoTrfase-like_sf"/>
</dbReference>
<keyword evidence="18" id="KW-1185">Reference proteome</keyword>
<evidence type="ECO:0000256" key="3">
    <source>
        <dbReference type="ARBA" id="ARBA00007487"/>
    </source>
</evidence>
<dbReference type="PANTHER" id="PTHR12213">
    <property type="entry name" value="CORRINOID ADENOSYLTRANSFERASE"/>
    <property type="match status" value="1"/>
</dbReference>
<proteinExistence type="inferred from homology"/>
<comment type="subcellular location">
    <subcellularLocation>
        <location evidence="1">Cytoplasm</location>
    </subcellularLocation>
</comment>
<evidence type="ECO:0000313" key="17">
    <source>
        <dbReference type="EMBL" id="KAB0677017.1"/>
    </source>
</evidence>
<comment type="pathway">
    <text evidence="2 15">Cofactor biosynthesis; adenosylcobalamin biosynthesis; adenosylcobalamin from cob(II)yrinate a,c-diamide: step 2/7.</text>
</comment>
<dbReference type="Pfam" id="PF01923">
    <property type="entry name" value="Cob_adeno_trans"/>
    <property type="match status" value="1"/>
</dbReference>
<comment type="caution">
    <text evidence="17">The sequence shown here is derived from an EMBL/GenBank/DDBJ whole genome shotgun (WGS) entry which is preliminary data.</text>
</comment>
<evidence type="ECO:0000313" key="18">
    <source>
        <dbReference type="Proteomes" id="UP000432089"/>
    </source>
</evidence>
<dbReference type="EMBL" id="VZDO01000019">
    <property type="protein sequence ID" value="KAB0677017.1"/>
    <property type="molecule type" value="Genomic_DNA"/>
</dbReference>
<evidence type="ECO:0000256" key="2">
    <source>
        <dbReference type="ARBA" id="ARBA00005121"/>
    </source>
</evidence>
<dbReference type="Gene3D" id="1.20.1200.10">
    <property type="entry name" value="Cobalamin adenosyltransferase-like"/>
    <property type="match status" value="1"/>
</dbReference>
<organism evidence="17 18">
    <name type="scientific">Plantimonas leprariae</name>
    <dbReference type="NCBI Taxonomy" id="2615207"/>
    <lineage>
        <taxon>Bacteria</taxon>
        <taxon>Pseudomonadati</taxon>
        <taxon>Pseudomonadota</taxon>
        <taxon>Alphaproteobacteria</taxon>
        <taxon>Hyphomicrobiales</taxon>
        <taxon>Aurantimonadaceae</taxon>
        <taxon>Plantimonas</taxon>
    </lineage>
</organism>
<evidence type="ECO:0000256" key="15">
    <source>
        <dbReference type="RuleBase" id="RU366026"/>
    </source>
</evidence>
<dbReference type="NCBIfam" id="TIGR00636">
    <property type="entry name" value="PduO_Nterm"/>
    <property type="match status" value="1"/>
</dbReference>
<evidence type="ECO:0000256" key="6">
    <source>
        <dbReference type="ARBA" id="ARBA00022490"/>
    </source>
</evidence>
<dbReference type="UniPathway" id="UPA00148">
    <property type="reaction ID" value="UER00233"/>
</dbReference>
<dbReference type="InterPro" id="IPR029499">
    <property type="entry name" value="PduO-typ"/>
</dbReference>
<keyword evidence="6" id="KW-0963">Cytoplasm</keyword>